<dbReference type="AlphaFoldDB" id="A0A0D5C1N9"/>
<organism evidence="1 2">
    <name type="scientific">Nitrosopumilus adriaticus</name>
    <dbReference type="NCBI Taxonomy" id="1580092"/>
    <lineage>
        <taxon>Archaea</taxon>
        <taxon>Nitrososphaerota</taxon>
        <taxon>Nitrososphaeria</taxon>
        <taxon>Nitrosopumilales</taxon>
        <taxon>Nitrosopumilaceae</taxon>
        <taxon>Nitrosopumilus</taxon>
    </lineage>
</organism>
<reference evidence="2" key="1">
    <citation type="submission" date="2015-03" db="EMBL/GenBank/DDBJ databases">
        <title>Characterization of two novel Thaumarchaeota isolated from the Northern Adriatic Sea.</title>
        <authorList>
            <person name="Bayer B."/>
            <person name="Vojvoda J."/>
            <person name="Offre P."/>
            <person name="Srivastava A."/>
            <person name="Elisabeth N."/>
            <person name="Garcia J.A.L."/>
            <person name="Schleper C."/>
            <person name="Herndl G.J."/>
        </authorList>
    </citation>
    <scope>NUCLEOTIDE SEQUENCE [LARGE SCALE GENOMIC DNA]</scope>
    <source>
        <strain evidence="2">NF5</strain>
    </source>
</reference>
<accession>A0A0D5C1N9</accession>
<name>A0A0D5C1N9_9ARCH</name>
<reference evidence="1 2" key="2">
    <citation type="journal article" date="2016" name="ISME J.">
        <title>Physiological and genomic characterization of two novel marine thaumarchaeal strains indicates niche differentiation.</title>
        <authorList>
            <person name="Bayer B."/>
            <person name="Vojvoda J."/>
            <person name="Offre P."/>
            <person name="Alves R.J."/>
            <person name="Elisabeth N.H."/>
            <person name="Garcia J.A."/>
            <person name="Volland J.M."/>
            <person name="Srivastava A."/>
            <person name="Schleper C."/>
            <person name="Herndl G.J."/>
        </authorList>
    </citation>
    <scope>NUCLEOTIDE SEQUENCE [LARGE SCALE GENOMIC DNA]</scope>
    <source>
        <strain evidence="1 2">NF5</strain>
    </source>
</reference>
<sequence length="61" mass="7008">MRQEIIQEMIEEEFLQIVNPEIKICIVCGYDKIESFEFGMSCEECGTSFGRKKHNGGEMDG</sequence>
<dbReference type="STRING" id="1580092.NADRNF5_0958"/>
<gene>
    <name evidence="1" type="ORF">NADRNF5_0958</name>
</gene>
<dbReference type="KEGG" id="nin:NADRNF5_0958"/>
<dbReference type="Proteomes" id="UP000032408">
    <property type="component" value="Chromosome"/>
</dbReference>
<protein>
    <submittedName>
        <fullName evidence="1">Uncharacterized protein</fullName>
    </submittedName>
</protein>
<dbReference type="GeneID" id="24820177"/>
<evidence type="ECO:0000313" key="2">
    <source>
        <dbReference type="Proteomes" id="UP000032408"/>
    </source>
</evidence>
<proteinExistence type="predicted"/>
<dbReference type="EMBL" id="CP011070">
    <property type="protein sequence ID" value="AJW70651.1"/>
    <property type="molecule type" value="Genomic_DNA"/>
</dbReference>
<dbReference type="RefSeq" id="WP_048115987.1">
    <property type="nucleotide sequence ID" value="NZ_CP011070.1"/>
</dbReference>
<evidence type="ECO:0000313" key="1">
    <source>
        <dbReference type="EMBL" id="AJW70651.1"/>
    </source>
</evidence>
<dbReference type="HOGENOM" id="CLU_2911323_0_0_2"/>
<keyword evidence="2" id="KW-1185">Reference proteome</keyword>
<dbReference type="OrthoDB" id="382550at2157"/>